<dbReference type="SMART" id="SM00710">
    <property type="entry name" value="PbH1"/>
    <property type="match status" value="5"/>
</dbReference>
<feature type="transmembrane region" description="Helical" evidence="6">
    <location>
        <begin position="609"/>
        <end position="628"/>
    </location>
</feature>
<dbReference type="PROSITE" id="PS51257">
    <property type="entry name" value="PROKAR_LIPOPROTEIN"/>
    <property type="match status" value="1"/>
</dbReference>
<evidence type="ECO:0000259" key="7">
    <source>
        <dbReference type="Pfam" id="PF13396"/>
    </source>
</evidence>
<keyword evidence="2" id="KW-1003">Cell membrane</keyword>
<organism evidence="8 9">
    <name type="scientific">Leptospira hartskeerlii</name>
    <dbReference type="NCBI Taxonomy" id="2023177"/>
    <lineage>
        <taxon>Bacteria</taxon>
        <taxon>Pseudomonadati</taxon>
        <taxon>Spirochaetota</taxon>
        <taxon>Spirochaetia</taxon>
        <taxon>Leptospirales</taxon>
        <taxon>Leptospiraceae</taxon>
        <taxon>Leptospira</taxon>
    </lineage>
</organism>
<evidence type="ECO:0000256" key="6">
    <source>
        <dbReference type="SAM" id="Phobius"/>
    </source>
</evidence>
<dbReference type="Pfam" id="PF13396">
    <property type="entry name" value="PLDc_N"/>
    <property type="match status" value="1"/>
</dbReference>
<comment type="subcellular location">
    <subcellularLocation>
        <location evidence="1">Cell membrane</location>
        <topology evidence="1">Multi-pass membrane protein</topology>
    </subcellularLocation>
</comment>
<dbReference type="Gene3D" id="2.160.20.10">
    <property type="entry name" value="Single-stranded right-handed beta-helix, Pectin lyase-like"/>
    <property type="match status" value="1"/>
</dbReference>
<dbReference type="EMBL" id="NPDN01000006">
    <property type="protein sequence ID" value="PJZ25241.1"/>
    <property type="molecule type" value="Genomic_DNA"/>
</dbReference>
<name>A0A2M9XBZ8_9LEPT</name>
<evidence type="ECO:0000256" key="4">
    <source>
        <dbReference type="ARBA" id="ARBA00022989"/>
    </source>
</evidence>
<dbReference type="SUPFAM" id="SSF51126">
    <property type="entry name" value="Pectin lyase-like"/>
    <property type="match status" value="1"/>
</dbReference>
<evidence type="ECO:0000313" key="9">
    <source>
        <dbReference type="Proteomes" id="UP000232196"/>
    </source>
</evidence>
<dbReference type="Gene3D" id="2.60.40.420">
    <property type="entry name" value="Cupredoxins - blue copper proteins"/>
    <property type="match status" value="1"/>
</dbReference>
<feature type="transmembrane region" description="Helical" evidence="6">
    <location>
        <begin position="640"/>
        <end position="662"/>
    </location>
</feature>
<dbReference type="InterPro" id="IPR012334">
    <property type="entry name" value="Pectin_lyas_fold"/>
</dbReference>
<keyword evidence="3 6" id="KW-0812">Transmembrane</keyword>
<dbReference type="GO" id="GO:0005886">
    <property type="term" value="C:plasma membrane"/>
    <property type="evidence" value="ECO:0007669"/>
    <property type="project" value="UniProtKB-SubCell"/>
</dbReference>
<dbReference type="RefSeq" id="WP_100707307.1">
    <property type="nucleotide sequence ID" value="NZ_NPDL01000005.1"/>
</dbReference>
<dbReference type="InterPro" id="IPR006626">
    <property type="entry name" value="PbH1"/>
</dbReference>
<feature type="domain" description="Cardiolipin synthase N-terminal" evidence="7">
    <location>
        <begin position="593"/>
        <end position="631"/>
    </location>
</feature>
<accession>A0A2M9XBZ8</accession>
<evidence type="ECO:0000256" key="2">
    <source>
        <dbReference type="ARBA" id="ARBA00022475"/>
    </source>
</evidence>
<protein>
    <submittedName>
        <fullName evidence="8">Plastocyanin</fullName>
    </submittedName>
</protein>
<keyword evidence="9" id="KW-1185">Reference proteome</keyword>
<dbReference type="OrthoDB" id="339817at2"/>
<feature type="transmembrane region" description="Helical" evidence="6">
    <location>
        <begin position="577"/>
        <end position="597"/>
    </location>
</feature>
<dbReference type="InterPro" id="IPR008972">
    <property type="entry name" value="Cupredoxin"/>
</dbReference>
<evidence type="ECO:0000256" key="1">
    <source>
        <dbReference type="ARBA" id="ARBA00004651"/>
    </source>
</evidence>
<reference evidence="8 9" key="1">
    <citation type="submission" date="2017-07" db="EMBL/GenBank/DDBJ databases">
        <title>Leptospira spp. isolated from tropical soils.</title>
        <authorList>
            <person name="Thibeaux R."/>
            <person name="Iraola G."/>
            <person name="Ferres I."/>
            <person name="Bierque E."/>
            <person name="Girault D."/>
            <person name="Soupe-Gilbert M.-E."/>
            <person name="Picardeau M."/>
            <person name="Goarant C."/>
        </authorList>
    </citation>
    <scope>NUCLEOTIDE SEQUENCE [LARGE SCALE GENOMIC DNA]</scope>
    <source>
        <strain evidence="8 9">MCA1-C-A1</strain>
    </source>
</reference>
<evidence type="ECO:0000256" key="5">
    <source>
        <dbReference type="ARBA" id="ARBA00023136"/>
    </source>
</evidence>
<dbReference type="AlphaFoldDB" id="A0A2M9XBZ8"/>
<evidence type="ECO:0000256" key="3">
    <source>
        <dbReference type="ARBA" id="ARBA00022692"/>
    </source>
</evidence>
<dbReference type="SUPFAM" id="SSF49503">
    <property type="entry name" value="Cupredoxins"/>
    <property type="match status" value="1"/>
</dbReference>
<dbReference type="InterPro" id="IPR011050">
    <property type="entry name" value="Pectin_lyase_fold/virulence"/>
</dbReference>
<dbReference type="Proteomes" id="UP000232196">
    <property type="component" value="Unassembled WGS sequence"/>
</dbReference>
<proteinExistence type="predicted"/>
<keyword evidence="5 6" id="KW-0472">Membrane</keyword>
<comment type="caution">
    <text evidence="8">The sequence shown here is derived from an EMBL/GenBank/DDBJ whole genome shotgun (WGS) entry which is preliminary data.</text>
</comment>
<gene>
    <name evidence="8" type="ORF">CH357_12115</name>
</gene>
<evidence type="ECO:0000313" key="8">
    <source>
        <dbReference type="EMBL" id="PJZ25241.1"/>
    </source>
</evidence>
<sequence length="668" mass="71947">MPKFHLKERYVSLIGLLVLGILMGAFASSCSGKEGETTEGFAHVVMVDNAFSPPMQKIPVGGQIEFINSGANPHNAIAVDKSWSTEKSYGNIVMPRGAKVKITYPKEGVFPYYCSFHASPDGKSGMVADIVVGNAVYNPAARAGKDWKVAEKFSGTTRKVPQMYPTIQNAVDAAAPGDLILIDEGVYNEEVVVTTPSITLRGTDRNKVILDGQFQRANGVIVVGANGVAVENMTARNSTLNGFFWTGVKGYRGSYLTAYNNGDYGIYAFDSVNGVLEHSYASGSPDAGIYVGQCYPCKAILYDVISENSALGYSGTNAGGELYIISSIWRNNIVGLGPNSLDRELLPPERETTIIGNLIYDNNNLTAPIKPLEYPTYGTGILIAGGINNVIKNNVVIGHDNHGIAIFPNLDENFWFSHRNIVEGNIVHSSGFGDLTLAGPISIGNCFSNNKFQTSVPPLLEKTNSCGSGIRIPMGGEIFTAYNALSLMVDATHGIYPSGDWKNQPVPPPQTNMPGGVSAQVKPAIRPFEDFGLDLDKVKLPEEAAKILAERKPKFGDVLGGFSVPKPLDIQIVLFRWFGYLLPLLLYVCLVSLSVYDLVSKSETSIGKYVWLAFVSLVPYIGGGAYLLSGRSSYPKYLRFTLVFAGFGASLAFIFYLGFTIVGNVGAG</sequence>
<dbReference type="InterPro" id="IPR027379">
    <property type="entry name" value="CLS_N"/>
</dbReference>
<keyword evidence="4 6" id="KW-1133">Transmembrane helix</keyword>